<dbReference type="SMART" id="SM00705">
    <property type="entry name" value="THEG"/>
    <property type="match status" value="2"/>
</dbReference>
<dbReference type="InterPro" id="IPR006623">
    <property type="entry name" value="THEG"/>
</dbReference>
<reference evidence="2" key="1">
    <citation type="submission" date="2020-05" db="UniProtKB">
        <authorList>
            <consortium name="EnsemblMetazoa"/>
        </authorList>
    </citation>
    <scope>IDENTIFICATION</scope>
    <source>
        <strain evidence="2">USDA</strain>
    </source>
</reference>
<organism evidence="2 3">
    <name type="scientific">Stomoxys calcitrans</name>
    <name type="common">Stable fly</name>
    <name type="synonym">Conops calcitrans</name>
    <dbReference type="NCBI Taxonomy" id="35570"/>
    <lineage>
        <taxon>Eukaryota</taxon>
        <taxon>Metazoa</taxon>
        <taxon>Ecdysozoa</taxon>
        <taxon>Arthropoda</taxon>
        <taxon>Hexapoda</taxon>
        <taxon>Insecta</taxon>
        <taxon>Pterygota</taxon>
        <taxon>Neoptera</taxon>
        <taxon>Endopterygota</taxon>
        <taxon>Diptera</taxon>
        <taxon>Brachycera</taxon>
        <taxon>Muscomorpha</taxon>
        <taxon>Muscoidea</taxon>
        <taxon>Muscidae</taxon>
        <taxon>Stomoxys</taxon>
    </lineage>
</organism>
<feature type="compositionally biased region" description="Basic and acidic residues" evidence="1">
    <location>
        <begin position="97"/>
        <end position="112"/>
    </location>
</feature>
<dbReference type="AlphaFoldDB" id="A0A1I8PRT9"/>
<sequence length="267" mass="32185">MANLKDQNVTIQTKPKNPKQLYKELSENVTHQVYNLVEHLRQWIEKNSQPKRYNFPKPSRLKPTRWAKRGPMARRDWVKFYNWAAKNAAPKSPYEPNLRKQDTVDAKKAKESKEPIPYEELMQHAQNMAIPRIRRNKYEYPPEPQYAYIPQIDPKRRPKREHGRPFRTPEVPPDFQHIELEIDFWSQLRFPIRPSTASYNPSKTILKLAEPKVVPPLKQHCPIPEKPVEYIVPRRRMSPLQWREHKRRLEYLAKPIYRPIIDYFYYG</sequence>
<dbReference type="EnsemblMetazoa" id="SCAU010488-RA">
    <property type="protein sequence ID" value="SCAU010488-PA"/>
    <property type="gene ID" value="SCAU010488"/>
</dbReference>
<dbReference type="VEuPathDB" id="VectorBase:SCAU010488"/>
<evidence type="ECO:0000256" key="1">
    <source>
        <dbReference type="SAM" id="MobiDB-lite"/>
    </source>
</evidence>
<accession>A0A1I8PRT9</accession>
<evidence type="ECO:0000313" key="3">
    <source>
        <dbReference type="Proteomes" id="UP000095300"/>
    </source>
</evidence>
<dbReference type="Proteomes" id="UP000095300">
    <property type="component" value="Unassembled WGS sequence"/>
</dbReference>
<proteinExistence type="predicted"/>
<keyword evidence="3" id="KW-1185">Reference proteome</keyword>
<evidence type="ECO:0000313" key="2">
    <source>
        <dbReference type="EnsemblMetazoa" id="SCAU010488-PA"/>
    </source>
</evidence>
<gene>
    <name evidence="2" type="primary">106085475</name>
</gene>
<name>A0A1I8PRT9_STOCA</name>
<dbReference type="KEGG" id="scac:106085475"/>
<feature type="region of interest" description="Disordered" evidence="1">
    <location>
        <begin position="90"/>
        <end position="112"/>
    </location>
</feature>
<protein>
    <submittedName>
        <fullName evidence="2">Uncharacterized protein</fullName>
    </submittedName>
</protein>
<dbReference type="OrthoDB" id="8015522at2759"/>